<keyword evidence="2" id="KW-1185">Reference proteome</keyword>
<dbReference type="EMBL" id="CP039268">
    <property type="protein sequence ID" value="QGU32239.1"/>
    <property type="molecule type" value="Genomic_DNA"/>
</dbReference>
<reference evidence="1 2" key="1">
    <citation type="submission" date="2019-12" db="EMBL/GenBank/DDBJ databases">
        <title>The complete genome of the thermophilic, anoxygenic phototrophic gammaproteobacterium Thermochromatium tepidum.</title>
        <authorList>
            <person name="Sattley W.M."/>
            <person name="Swingley W.D."/>
            <person name="Burchell B.M."/>
            <person name="Gurbani S.A."/>
            <person name="Kujawa C.M."/>
            <person name="Nuccio D.A."/>
            <person name="Schladweiler J."/>
            <person name="Shaffer K.N."/>
            <person name="Stokes L.M."/>
            <person name="Touchman J.W."/>
            <person name="Blankenship R.E."/>
            <person name="Madigan M.T."/>
        </authorList>
    </citation>
    <scope>NUCLEOTIDE SEQUENCE [LARGE SCALE GENOMIC DNA]</scope>
    <source>
        <strain evidence="1 2">ATCC 43061</strain>
    </source>
</reference>
<dbReference type="OrthoDB" id="332228at2"/>
<dbReference type="NCBIfam" id="NF041374">
    <property type="entry name" value="GDCCVxC"/>
    <property type="match status" value="1"/>
</dbReference>
<sequence length="84" mass="9230">MPEPILTSTLTCPHCGHRREEIMPTDACQWYYECLGCSTLLRPKPGDCCVFCSYGDVPCPPIQINGRQAACCHGPSVSFTGQHL</sequence>
<dbReference type="Proteomes" id="UP000426424">
    <property type="component" value="Chromosome"/>
</dbReference>
<proteinExistence type="predicted"/>
<dbReference type="AlphaFoldDB" id="A0A6I6EBB6"/>
<name>A0A6I6EBB6_THETI</name>
<organism evidence="1 2">
    <name type="scientific">Thermochromatium tepidum ATCC 43061</name>
    <dbReference type="NCBI Taxonomy" id="316276"/>
    <lineage>
        <taxon>Bacteria</taxon>
        <taxon>Pseudomonadati</taxon>
        <taxon>Pseudomonadota</taxon>
        <taxon>Gammaproteobacteria</taxon>
        <taxon>Chromatiales</taxon>
        <taxon>Chromatiaceae</taxon>
        <taxon>Thermochromatium</taxon>
    </lineage>
</organism>
<dbReference type="KEGG" id="ttp:E6P07_04085"/>
<evidence type="ECO:0000313" key="1">
    <source>
        <dbReference type="EMBL" id="QGU32239.1"/>
    </source>
</evidence>
<dbReference type="InterPro" id="IPR047677">
    <property type="entry name" value="GDCCVxC"/>
</dbReference>
<gene>
    <name evidence="1" type="ORF">E6P07_04085</name>
</gene>
<dbReference type="RefSeq" id="WP_153974438.1">
    <property type="nucleotide sequence ID" value="NZ_CP039268.1"/>
</dbReference>
<evidence type="ECO:0000313" key="2">
    <source>
        <dbReference type="Proteomes" id="UP000426424"/>
    </source>
</evidence>
<protein>
    <submittedName>
        <fullName evidence="1">Uncharacterized protein</fullName>
    </submittedName>
</protein>
<accession>A0A6I6EBB6</accession>